<dbReference type="InterPro" id="IPR051150">
    <property type="entry name" value="SWT21/TCAB1_mRNA_Telomere"/>
</dbReference>
<sequence length="572" mass="64621">LMRICNDNIWLMKYLILPRTWDRVGREIPADVGITNYGKNRSYGIRSGVFSFSATIFTEVTIMYYGNEDNSLKDVIKDVLDMLCGVISSESLRDNDMIATIDHIDGKEPTCSSSKDFADSSSVSEGNDDDWTARHYRMGIAAFLKQNSRLEGVSFRKRNVSVLSEKESGNISSSNITIARPQYSNFKEVFRERELFVTKSVDYGFNISHSCNNYIKCCKWSSSGSYLATTSQDRVARIFQLDPENFSVEKFLMVYKKCFLCILDFRKKFFKLKLKSSMSMGDLIYDSCWHPINDWLVTSSKDHPIHVWNSDGRWLATFRGINNMDELDNAHSLCCTSDGSCLYAGYKSSIRKFDMNRPGHQVSELITWNKESKGQKGIISCIAISPILPTNYAAGSYGKTVGFYSDYSPSVECMFECPLAVTLLRYSPDGNFLLTAGRKDDDIICWDLRYPGKIYSLYKRPSTTSQRIYFDIDSSGTYLFSGSSSGELYIFDLKCTNGGEPLPPCVQLSAHSSALCGLSIHKEQPLVATCSGQRVFPFPQLDQIDIDLGSTYEDINSPELLDNSLVLWSFDQ</sequence>
<dbReference type="WBParaSite" id="BTMF_0001320301-mRNA-1">
    <property type="protein sequence ID" value="BTMF_0001320301-mRNA-1"/>
    <property type="gene ID" value="BTMF_0001320301"/>
</dbReference>
<dbReference type="Pfam" id="PF00400">
    <property type="entry name" value="WD40"/>
    <property type="match status" value="2"/>
</dbReference>
<evidence type="ECO:0000313" key="3">
    <source>
        <dbReference type="WBParaSite" id="BTMF_0001320301-mRNA-1"/>
    </source>
</evidence>
<dbReference type="SUPFAM" id="SSF50978">
    <property type="entry name" value="WD40 repeat-like"/>
    <property type="match status" value="1"/>
</dbReference>
<evidence type="ECO:0000256" key="2">
    <source>
        <dbReference type="ARBA" id="ARBA00041558"/>
    </source>
</evidence>
<dbReference type="PANTHER" id="PTHR13211">
    <property type="entry name" value="TELOMERASE CAJAL BODY PROTEIN 1"/>
    <property type="match status" value="1"/>
</dbReference>
<evidence type="ECO:0000256" key="1">
    <source>
        <dbReference type="ARBA" id="ARBA00038279"/>
    </source>
</evidence>
<dbReference type="InterPro" id="IPR015943">
    <property type="entry name" value="WD40/YVTN_repeat-like_dom_sf"/>
</dbReference>
<dbReference type="Gene3D" id="2.130.10.10">
    <property type="entry name" value="YVTN repeat-like/Quinoprotein amine dehydrogenase"/>
    <property type="match status" value="1"/>
</dbReference>
<dbReference type="InterPro" id="IPR001680">
    <property type="entry name" value="WD40_rpt"/>
</dbReference>
<dbReference type="STRING" id="42155.A0A0R3QZM9"/>
<comment type="similarity">
    <text evidence="1">Belongs to the TCAB1 family.</text>
</comment>
<protein>
    <recommendedName>
        <fullName evidence="2">WD repeat-containing protein 79</fullName>
    </recommendedName>
</protein>
<accession>A0A0R3QZM9</accession>
<dbReference type="GO" id="GO:0003723">
    <property type="term" value="F:RNA binding"/>
    <property type="evidence" value="ECO:0007669"/>
    <property type="project" value="TreeGrafter"/>
</dbReference>
<dbReference type="AlphaFoldDB" id="A0A0R3QZM9"/>
<dbReference type="SMART" id="SM00320">
    <property type="entry name" value="WD40"/>
    <property type="match status" value="7"/>
</dbReference>
<dbReference type="GO" id="GO:0030576">
    <property type="term" value="P:Cajal body organization"/>
    <property type="evidence" value="ECO:0007669"/>
    <property type="project" value="TreeGrafter"/>
</dbReference>
<dbReference type="InterPro" id="IPR036322">
    <property type="entry name" value="WD40_repeat_dom_sf"/>
</dbReference>
<dbReference type="GO" id="GO:0015030">
    <property type="term" value="C:Cajal body"/>
    <property type="evidence" value="ECO:0007669"/>
    <property type="project" value="TreeGrafter"/>
</dbReference>
<reference evidence="3" key="1">
    <citation type="submission" date="2017-02" db="UniProtKB">
        <authorList>
            <consortium name="WormBaseParasite"/>
        </authorList>
    </citation>
    <scope>IDENTIFICATION</scope>
</reference>
<dbReference type="PANTHER" id="PTHR13211:SF0">
    <property type="entry name" value="TELOMERASE CAJAL BODY PROTEIN 1"/>
    <property type="match status" value="1"/>
</dbReference>
<organism evidence="3">
    <name type="scientific">Brugia timori</name>
    <dbReference type="NCBI Taxonomy" id="42155"/>
    <lineage>
        <taxon>Eukaryota</taxon>
        <taxon>Metazoa</taxon>
        <taxon>Ecdysozoa</taxon>
        <taxon>Nematoda</taxon>
        <taxon>Chromadorea</taxon>
        <taxon>Rhabditida</taxon>
        <taxon>Spirurina</taxon>
        <taxon>Spiruromorpha</taxon>
        <taxon>Filarioidea</taxon>
        <taxon>Onchocercidae</taxon>
        <taxon>Brugia</taxon>
    </lineage>
</organism>
<proteinExistence type="inferred from homology"/>
<name>A0A0R3QZM9_9BILA</name>